<name>A0A914A1L5_PATMI</name>
<evidence type="ECO:0000256" key="13">
    <source>
        <dbReference type="RuleBase" id="RU003707"/>
    </source>
</evidence>
<dbReference type="InterPro" id="IPR029045">
    <property type="entry name" value="ClpP/crotonase-like_dom_sf"/>
</dbReference>
<dbReference type="EnsemblMetazoa" id="XM_038201794.1">
    <property type="protein sequence ID" value="XP_038057722.1"/>
    <property type="gene ID" value="LOC119729220"/>
</dbReference>
<dbReference type="GeneID" id="119729220"/>
<comment type="subcellular location">
    <subcellularLocation>
        <location evidence="1">Cytoplasm</location>
        <location evidence="1">Cytosol</location>
    </subcellularLocation>
</comment>
<evidence type="ECO:0000256" key="1">
    <source>
        <dbReference type="ARBA" id="ARBA00004514"/>
    </source>
</evidence>
<dbReference type="OrthoDB" id="448450at2759"/>
<dbReference type="PANTHER" id="PTHR11941">
    <property type="entry name" value="ENOYL-COA HYDRATASE-RELATED"/>
    <property type="match status" value="1"/>
</dbReference>
<proteinExistence type="inferred from homology"/>
<dbReference type="PROSITE" id="PS00166">
    <property type="entry name" value="ENOYL_COA_HYDRATASE"/>
    <property type="match status" value="1"/>
</dbReference>
<organism evidence="14 15">
    <name type="scientific">Patiria miniata</name>
    <name type="common">Bat star</name>
    <name type="synonym">Asterina miniata</name>
    <dbReference type="NCBI Taxonomy" id="46514"/>
    <lineage>
        <taxon>Eukaryota</taxon>
        <taxon>Metazoa</taxon>
        <taxon>Echinodermata</taxon>
        <taxon>Eleutherozoa</taxon>
        <taxon>Asterozoa</taxon>
        <taxon>Asteroidea</taxon>
        <taxon>Valvatacea</taxon>
        <taxon>Valvatida</taxon>
        <taxon>Asterinidae</taxon>
        <taxon>Patiria</taxon>
    </lineage>
</organism>
<evidence type="ECO:0000256" key="8">
    <source>
        <dbReference type="ARBA" id="ARBA00039903"/>
    </source>
</evidence>
<sequence>MKLSIQLEIGQPGRTSAHRTVHKFTLFSAARHFVQENSLQNGARKVDLTTEYNIIQSGYQPIMRSRLLQLRPLAAPLLGSFRPRPIHYQTESSGIKLSETSNSHYMDQRRNTALANEFEPREVFNERAERLHLKELNGGSLHLSKNEETGMATIAISNPKCANAMSGSMMVDLADIVADLEKWQRGKALILHGDPNGKHFCSGADLKTADAMSSPQAGVVMCLFMQNTLSRLQQLPLISVAAVSGNAIGGGAEIITACDFRLVSPSSVIQFIHARMGLSPGWGGGTRLVRLVGPQTALKLMASGEAVPAAEALGLSLADDVIEGDDVIEQASDWLDRYTGQSVEVVRSIKNVVTAASQLSLDKALSKEKDIFGGLWKGPANKAAIARALSKN</sequence>
<dbReference type="EC" id="4.1.1.94" evidence="7"/>
<evidence type="ECO:0000256" key="3">
    <source>
        <dbReference type="ARBA" id="ARBA00022490"/>
    </source>
</evidence>
<comment type="catalytic activity">
    <reaction evidence="5">
        <text>(2S)-ethylmalonyl-CoA + H(+) = butanoyl-CoA + CO2</text>
        <dbReference type="Rhea" id="RHEA:32131"/>
        <dbReference type="ChEBI" id="CHEBI:15378"/>
        <dbReference type="ChEBI" id="CHEBI:16526"/>
        <dbReference type="ChEBI" id="CHEBI:57371"/>
        <dbReference type="ChEBI" id="CHEBI:60909"/>
        <dbReference type="EC" id="4.1.1.94"/>
    </reaction>
    <physiologicalReaction direction="left-to-right" evidence="5">
        <dbReference type="Rhea" id="RHEA:32132"/>
    </physiologicalReaction>
</comment>
<dbReference type="Gene3D" id="3.90.226.10">
    <property type="entry name" value="2-enoyl-CoA Hydratase, Chain A, domain 1"/>
    <property type="match status" value="1"/>
</dbReference>
<evidence type="ECO:0000256" key="4">
    <source>
        <dbReference type="ARBA" id="ARBA00023239"/>
    </source>
</evidence>
<comment type="similarity">
    <text evidence="2 13">Belongs to the enoyl-CoA hydratase/isomerase family.</text>
</comment>
<evidence type="ECO:0000256" key="12">
    <source>
        <dbReference type="ARBA" id="ARBA00056546"/>
    </source>
</evidence>
<dbReference type="AlphaFoldDB" id="A0A914A1L5"/>
<keyword evidence="4" id="KW-0456">Lyase</keyword>
<dbReference type="GO" id="GO:0006635">
    <property type="term" value="P:fatty acid beta-oxidation"/>
    <property type="evidence" value="ECO:0007669"/>
    <property type="project" value="TreeGrafter"/>
</dbReference>
<comment type="catalytic activity">
    <reaction evidence="6">
        <text>(2R)-ethylmalonyl-CoA + H(+) = butanoyl-CoA + CO2</text>
        <dbReference type="Rhea" id="RHEA:59540"/>
        <dbReference type="ChEBI" id="CHEBI:15378"/>
        <dbReference type="ChEBI" id="CHEBI:16526"/>
        <dbReference type="ChEBI" id="CHEBI:57371"/>
        <dbReference type="ChEBI" id="CHEBI:85316"/>
        <dbReference type="EC" id="4.1.1.94"/>
    </reaction>
    <physiologicalReaction direction="left-to-right" evidence="6">
        <dbReference type="Rhea" id="RHEA:59541"/>
    </physiologicalReaction>
</comment>
<evidence type="ECO:0000256" key="11">
    <source>
        <dbReference type="ARBA" id="ARBA00047446"/>
    </source>
</evidence>
<dbReference type="GO" id="GO:0004492">
    <property type="term" value="F:methyl/ethyl malonyl-CoA decarboxylase activity"/>
    <property type="evidence" value="ECO:0007669"/>
    <property type="project" value="UniProtKB-EC"/>
</dbReference>
<dbReference type="PANTHER" id="PTHR11941:SF27">
    <property type="entry name" value="ETHYLMALONYL-COA DECARBOXYLASE"/>
    <property type="match status" value="1"/>
</dbReference>
<protein>
    <recommendedName>
        <fullName evidence="8">Ethylmalonyl-CoA decarboxylase</fullName>
        <ecNumber evidence="7">4.1.1.94</ecNumber>
    </recommendedName>
    <alternativeName>
        <fullName evidence="10">Enoyl-CoA hydratase domain-containing protein 1</fullName>
    </alternativeName>
    <alternativeName>
        <fullName evidence="9">Methylmalonyl-CoA decarboxylase</fullName>
    </alternativeName>
</protein>
<evidence type="ECO:0000256" key="5">
    <source>
        <dbReference type="ARBA" id="ARBA00036343"/>
    </source>
</evidence>
<dbReference type="OMA" id="NTISKPW"/>
<dbReference type="GO" id="GO:0005829">
    <property type="term" value="C:cytosol"/>
    <property type="evidence" value="ECO:0007669"/>
    <property type="project" value="UniProtKB-SubCell"/>
</dbReference>
<evidence type="ECO:0000313" key="14">
    <source>
        <dbReference type="EnsemblMetazoa" id="XP_038057722.1"/>
    </source>
</evidence>
<reference evidence="14" key="1">
    <citation type="submission" date="2022-11" db="UniProtKB">
        <authorList>
            <consortium name="EnsemblMetazoa"/>
        </authorList>
    </citation>
    <scope>IDENTIFICATION</scope>
</reference>
<dbReference type="FunFam" id="3.90.226.10:FF:000109">
    <property type="entry name" value="Enoyl-CoA hydratase, putative"/>
    <property type="match status" value="1"/>
</dbReference>
<comment type="catalytic activity">
    <reaction evidence="11">
        <text>(S)-methylmalonyl-CoA + H(+) = propanoyl-CoA + CO2</text>
        <dbReference type="Rhea" id="RHEA:61340"/>
        <dbReference type="ChEBI" id="CHEBI:15378"/>
        <dbReference type="ChEBI" id="CHEBI:16526"/>
        <dbReference type="ChEBI" id="CHEBI:57327"/>
        <dbReference type="ChEBI" id="CHEBI:57392"/>
        <dbReference type="EC" id="4.1.1.94"/>
    </reaction>
    <physiologicalReaction direction="left-to-right" evidence="11">
        <dbReference type="Rhea" id="RHEA:61341"/>
    </physiologicalReaction>
</comment>
<dbReference type="Pfam" id="PF00378">
    <property type="entry name" value="ECH_1"/>
    <property type="match status" value="1"/>
</dbReference>
<evidence type="ECO:0000256" key="2">
    <source>
        <dbReference type="ARBA" id="ARBA00005254"/>
    </source>
</evidence>
<comment type="function">
    <text evidence="12">Decarboxylates ethylmalonyl-CoA, a potentially toxic metabolite, to form butyryl-CoA, suggesting it might be involved in metabolite proofreading. Acts preferentially on (S)-ethylmalonyl-CoA but also has some activity on the (R)-isomer. Also has methylmalonyl-CoA decarboxylase activity at lower level.</text>
</comment>
<keyword evidence="15" id="KW-1185">Reference proteome</keyword>
<evidence type="ECO:0000256" key="9">
    <source>
        <dbReference type="ARBA" id="ARBA00042052"/>
    </source>
</evidence>
<dbReference type="InterPro" id="IPR001753">
    <property type="entry name" value="Enoyl-CoA_hydra/iso"/>
</dbReference>
<evidence type="ECO:0000256" key="10">
    <source>
        <dbReference type="ARBA" id="ARBA00042182"/>
    </source>
</evidence>
<dbReference type="CDD" id="cd06558">
    <property type="entry name" value="crotonase-like"/>
    <property type="match status" value="1"/>
</dbReference>
<evidence type="ECO:0000313" key="15">
    <source>
        <dbReference type="Proteomes" id="UP000887568"/>
    </source>
</evidence>
<dbReference type="RefSeq" id="XP_038057722.1">
    <property type="nucleotide sequence ID" value="XM_038201794.1"/>
</dbReference>
<evidence type="ECO:0000256" key="7">
    <source>
        <dbReference type="ARBA" id="ARBA00038883"/>
    </source>
</evidence>
<keyword evidence="3" id="KW-0963">Cytoplasm</keyword>
<dbReference type="InterPro" id="IPR018376">
    <property type="entry name" value="Enoyl-CoA_hyd/isom_CS"/>
</dbReference>
<dbReference type="SUPFAM" id="SSF52096">
    <property type="entry name" value="ClpP/crotonase"/>
    <property type="match status" value="1"/>
</dbReference>
<accession>A0A914A1L5</accession>
<dbReference type="Proteomes" id="UP000887568">
    <property type="component" value="Unplaced"/>
</dbReference>
<evidence type="ECO:0000256" key="6">
    <source>
        <dbReference type="ARBA" id="ARBA00036541"/>
    </source>
</evidence>